<accession>A0A0F9L4B7</accession>
<reference evidence="1" key="1">
    <citation type="journal article" date="2015" name="Nature">
        <title>Complex archaea that bridge the gap between prokaryotes and eukaryotes.</title>
        <authorList>
            <person name="Spang A."/>
            <person name="Saw J.H."/>
            <person name="Jorgensen S.L."/>
            <person name="Zaremba-Niedzwiedzka K."/>
            <person name="Martijn J."/>
            <person name="Lind A.E."/>
            <person name="van Eijk R."/>
            <person name="Schleper C."/>
            <person name="Guy L."/>
            <person name="Ettema T.J."/>
        </authorList>
    </citation>
    <scope>NUCLEOTIDE SEQUENCE</scope>
</reference>
<name>A0A0F9L4B7_9ZZZZ</name>
<sequence length="242" mass="27027">QKFNDLDVTTPMDWSGKLVSKKKLFTIPGAAQRNYIKHNVGENVDPLYLAAIIESNNTNIDFEKTLATMKDKTFQLRDVFDNYTNASVEPLFVIQLPDIKDVPNTPSTVSPVGYTGVADMQIIVDSAKFLGQPLAISMTYLSFAFGTWTYDIENANLTSDAETTVVEYYDPTGNYTLVETMLTDPVFYEAELLLNIVDINGFDHFKGVRIDELEGIFYVNKITDFLATSPGTATKVELIKIS</sequence>
<gene>
    <name evidence="1" type="ORF">LCGC14_1623820</name>
</gene>
<feature type="non-terminal residue" evidence="1">
    <location>
        <position position="1"/>
    </location>
</feature>
<evidence type="ECO:0000313" key="1">
    <source>
        <dbReference type="EMBL" id="KKM22580.1"/>
    </source>
</evidence>
<dbReference type="AlphaFoldDB" id="A0A0F9L4B7"/>
<dbReference type="EMBL" id="LAZR01013304">
    <property type="protein sequence ID" value="KKM22580.1"/>
    <property type="molecule type" value="Genomic_DNA"/>
</dbReference>
<comment type="caution">
    <text evidence="1">The sequence shown here is derived from an EMBL/GenBank/DDBJ whole genome shotgun (WGS) entry which is preliminary data.</text>
</comment>
<organism evidence="1">
    <name type="scientific">marine sediment metagenome</name>
    <dbReference type="NCBI Taxonomy" id="412755"/>
    <lineage>
        <taxon>unclassified sequences</taxon>
        <taxon>metagenomes</taxon>
        <taxon>ecological metagenomes</taxon>
    </lineage>
</organism>
<proteinExistence type="predicted"/>
<protein>
    <submittedName>
        <fullName evidence="1">Uncharacterized protein</fullName>
    </submittedName>
</protein>